<feature type="region of interest" description="Disordered" evidence="1">
    <location>
        <begin position="15"/>
        <end position="43"/>
    </location>
</feature>
<evidence type="ECO:0000256" key="1">
    <source>
        <dbReference type="SAM" id="MobiDB-lite"/>
    </source>
</evidence>
<feature type="region of interest" description="Disordered" evidence="1">
    <location>
        <begin position="76"/>
        <end position="107"/>
    </location>
</feature>
<organism evidence="2 3">
    <name type="scientific">Sphagnum jensenii</name>
    <dbReference type="NCBI Taxonomy" id="128206"/>
    <lineage>
        <taxon>Eukaryota</taxon>
        <taxon>Viridiplantae</taxon>
        <taxon>Streptophyta</taxon>
        <taxon>Embryophyta</taxon>
        <taxon>Bryophyta</taxon>
        <taxon>Sphagnophytina</taxon>
        <taxon>Sphagnopsida</taxon>
        <taxon>Sphagnales</taxon>
        <taxon>Sphagnaceae</taxon>
        <taxon>Sphagnum</taxon>
    </lineage>
</organism>
<name>A0ABP0X726_9BRYO</name>
<accession>A0ABP0X726</accession>
<evidence type="ECO:0000313" key="3">
    <source>
        <dbReference type="Proteomes" id="UP001497444"/>
    </source>
</evidence>
<keyword evidence="3" id="KW-1185">Reference proteome</keyword>
<gene>
    <name evidence="2" type="ORF">CSSPJE1EN1_LOCUS20386</name>
</gene>
<reference evidence="2" key="1">
    <citation type="submission" date="2024-02" db="EMBL/GenBank/DDBJ databases">
        <authorList>
            <consortium name="ELIXIR-Norway"/>
            <consortium name="Elixir Norway"/>
        </authorList>
    </citation>
    <scope>NUCLEOTIDE SEQUENCE</scope>
</reference>
<evidence type="ECO:0000313" key="2">
    <source>
        <dbReference type="EMBL" id="CAK9274908.1"/>
    </source>
</evidence>
<dbReference type="Proteomes" id="UP001497444">
    <property type="component" value="Chromosome 6"/>
</dbReference>
<sequence length="122" mass="12880">MEVRGVVLFFEHGLPKKNEGPGNGEAVGRLPFAPDTKESTPGLLGRGAFHEAVSGRFLEPLVAAFAGGLNSHGLKPGAHRQPVVEGQPGERSNFAGTRVVPHSGHDLGNRRVVQTQVLDEGD</sequence>
<dbReference type="EMBL" id="OZ020101">
    <property type="protein sequence ID" value="CAK9274908.1"/>
    <property type="molecule type" value="Genomic_DNA"/>
</dbReference>
<proteinExistence type="predicted"/>
<protein>
    <submittedName>
        <fullName evidence="2">Uncharacterized protein</fullName>
    </submittedName>
</protein>